<dbReference type="PANTHER" id="PTHR13602:SF2">
    <property type="entry name" value="UPF0488 PROTEIN C8ORF33"/>
    <property type="match status" value="1"/>
</dbReference>
<name>A0A852KZG9_UROIN</name>
<feature type="region of interest" description="Disordered" evidence="2">
    <location>
        <begin position="1"/>
        <end position="85"/>
    </location>
</feature>
<accession>A0A852KZG9</accession>
<comment type="caution">
    <text evidence="3">The sequence shown here is derived from an EMBL/GenBank/DDBJ whole genome shotgun (WGS) entry which is preliminary data.</text>
</comment>
<proteinExistence type="inferred from homology"/>
<organism evidence="3 4">
    <name type="scientific">Urocolius indicus</name>
    <name type="common">Red-faced mousebird</name>
    <name type="synonym">Colius indicus</name>
    <dbReference type="NCBI Taxonomy" id="458196"/>
    <lineage>
        <taxon>Eukaryota</taxon>
        <taxon>Metazoa</taxon>
        <taxon>Chordata</taxon>
        <taxon>Craniata</taxon>
        <taxon>Vertebrata</taxon>
        <taxon>Euteleostomi</taxon>
        <taxon>Archelosauria</taxon>
        <taxon>Archosauria</taxon>
        <taxon>Dinosauria</taxon>
        <taxon>Saurischia</taxon>
        <taxon>Theropoda</taxon>
        <taxon>Coelurosauria</taxon>
        <taxon>Aves</taxon>
        <taxon>Neognathae</taxon>
        <taxon>Neoaves</taxon>
        <taxon>Telluraves</taxon>
        <taxon>Coraciimorphae</taxon>
        <taxon>Coliiformes</taxon>
        <taxon>Coliidae</taxon>
        <taxon>Urocolius</taxon>
    </lineage>
</organism>
<dbReference type="Pfam" id="PF15393">
    <property type="entry name" value="DUF4615"/>
    <property type="match status" value="1"/>
</dbReference>
<dbReference type="EMBL" id="WBNH01009126">
    <property type="protein sequence ID" value="NXX83239.1"/>
    <property type="molecule type" value="Genomic_DNA"/>
</dbReference>
<keyword evidence="4" id="KW-1185">Reference proteome</keyword>
<evidence type="ECO:0000313" key="3">
    <source>
        <dbReference type="EMBL" id="NXX83239.1"/>
    </source>
</evidence>
<dbReference type="InterPro" id="IPR029274">
    <property type="entry name" value="DUF4615"/>
</dbReference>
<protein>
    <submittedName>
        <fullName evidence="3">CH033 protein</fullName>
    </submittedName>
</protein>
<gene>
    <name evidence="3" type="primary">Ch033</name>
    <name evidence="3" type="ORF">UROIND_R13109</name>
</gene>
<feature type="compositionally biased region" description="Basic residues" evidence="2">
    <location>
        <begin position="35"/>
        <end position="44"/>
    </location>
</feature>
<sequence length="217" mass="24086">PPAGSVPKEDRSQPEAAPGDQTVTEAATAGGDAQKKKKKKKKQKPSVSEAGLGGGSGKAKAEATRSQNEDASQQDETSQQSDDQLQKEVDWCVEQLELGLKTQKPTPRQAEEALRAIRTLRSHKAPLVKKRQLMRTMFGDYRKKMEEELAKELRQVEAALRCARIMEVQRSIRRKSGRFIRRSLAARRESQGAAGCPAEPPRTLLTTSQQELQLHFS</sequence>
<dbReference type="OrthoDB" id="20277at2759"/>
<comment type="similarity">
    <text evidence="1">Belongs to the UPF0488 family.</text>
</comment>
<feature type="non-terminal residue" evidence="3">
    <location>
        <position position="217"/>
    </location>
</feature>
<evidence type="ECO:0000313" key="4">
    <source>
        <dbReference type="Proteomes" id="UP000654395"/>
    </source>
</evidence>
<dbReference type="AlphaFoldDB" id="A0A852KZG9"/>
<reference evidence="3" key="1">
    <citation type="submission" date="2020-02" db="EMBL/GenBank/DDBJ databases">
        <title>Bird 10,000 Genomes (B10K) Project - Family phase.</title>
        <authorList>
            <person name="Zhang G."/>
        </authorList>
    </citation>
    <scope>NUCLEOTIDE SEQUENCE</scope>
    <source>
        <strain evidence="3">B10K-DU-030-59</strain>
    </source>
</reference>
<dbReference type="Proteomes" id="UP000654395">
    <property type="component" value="Unassembled WGS sequence"/>
</dbReference>
<evidence type="ECO:0000256" key="1">
    <source>
        <dbReference type="ARBA" id="ARBA00005707"/>
    </source>
</evidence>
<feature type="non-terminal residue" evidence="3">
    <location>
        <position position="1"/>
    </location>
</feature>
<dbReference type="PANTHER" id="PTHR13602">
    <property type="entry name" value="UPF0488 PROTEIN C8ORF33"/>
    <property type="match status" value="1"/>
</dbReference>
<evidence type="ECO:0000256" key="2">
    <source>
        <dbReference type="SAM" id="MobiDB-lite"/>
    </source>
</evidence>
<feature type="compositionally biased region" description="Low complexity" evidence="2">
    <location>
        <begin position="74"/>
        <end position="83"/>
    </location>
</feature>